<protein>
    <recommendedName>
        <fullName evidence="1">Transcriptional regulator-like domain-containing protein</fullName>
    </recommendedName>
</protein>
<dbReference type="AlphaFoldDB" id="C5T893"/>
<organism evidence="2 3">
    <name type="scientific">Acidovorax delafieldii 2AN</name>
    <dbReference type="NCBI Taxonomy" id="573060"/>
    <lineage>
        <taxon>Bacteria</taxon>
        <taxon>Pseudomonadati</taxon>
        <taxon>Pseudomonadota</taxon>
        <taxon>Betaproteobacteria</taxon>
        <taxon>Burkholderiales</taxon>
        <taxon>Comamonadaceae</taxon>
        <taxon>Acidovorax</taxon>
    </lineage>
</organism>
<reference evidence="2 3" key="1">
    <citation type="submission" date="2009-05" db="EMBL/GenBank/DDBJ databases">
        <title>The draft genome of Acidovorax delafieldii 2AN.</title>
        <authorList>
            <consortium name="US DOE Joint Genome Institute (JGI-PGF)"/>
            <person name="Lucas S."/>
            <person name="Copeland A."/>
            <person name="Lapidus A."/>
            <person name="Glavina del Rio T."/>
            <person name="Tice H."/>
            <person name="Bruce D."/>
            <person name="Goodwin L."/>
            <person name="Pitluck S."/>
            <person name="Larimer F."/>
            <person name="Land M.L."/>
            <person name="Hauser L."/>
            <person name="Shelobolina E.S."/>
            <person name="Picardal F."/>
            <person name="Roden E."/>
            <person name="Emerson D."/>
        </authorList>
    </citation>
    <scope>NUCLEOTIDE SEQUENCE [LARGE SCALE GENOMIC DNA]</scope>
    <source>
        <strain evidence="2 3">2AN</strain>
    </source>
</reference>
<accession>C5T893</accession>
<dbReference type="EMBL" id="ACQT01000140">
    <property type="protein sequence ID" value="EER59295.1"/>
    <property type="molecule type" value="Genomic_DNA"/>
</dbReference>
<proteinExistence type="predicted"/>
<dbReference type="PATRIC" id="fig|573060.9.peg.1904"/>
<evidence type="ECO:0000313" key="3">
    <source>
        <dbReference type="Proteomes" id="UP000003856"/>
    </source>
</evidence>
<comment type="caution">
    <text evidence="2">The sequence shown here is derived from an EMBL/GenBank/DDBJ whole genome shotgun (WGS) entry which is preliminary data.</text>
</comment>
<sequence>MSQQHTTPSESGHSRTAQQWAWQFLRRNQEYVAAYELISSLTQEQFHQLSCLVARRKGLSVGEDLLDESVICTLDLRFFDDKYLEDLDDPGETVEEYRAKAAEIMETDEQLELIVSQRFWLETYCLRSWIDPVKNTELDAETAAGIWAHHPFIEWGLASAPWLPLLDGVDLDEFRPRPRSGRRFNASSKRVETKGPMVKGADGNMFIRSATVWGHDYELPVLGTSEVDVRFDLNLPLKFQIARAKEELKKHQKLLRNAKILSSYPGQADRHGIYQEYLLILDRLKEGATLTSLTLELKPVIEKKVRRRRGKNTEPVPVSVIFDPANPLHDKEKITESVRQKMLRALRLRDRDYKALAFL</sequence>
<dbReference type="Proteomes" id="UP000003856">
    <property type="component" value="Unassembled WGS sequence"/>
</dbReference>
<dbReference type="InterPro" id="IPR045465">
    <property type="entry name" value="Trans_reg_dom"/>
</dbReference>
<evidence type="ECO:0000313" key="2">
    <source>
        <dbReference type="EMBL" id="EER59295.1"/>
    </source>
</evidence>
<name>C5T893_ACIDE</name>
<gene>
    <name evidence="2" type="ORF">AcdelDRAFT_3123</name>
</gene>
<dbReference type="RefSeq" id="WP_005798363.1">
    <property type="nucleotide sequence ID" value="NZ_ACQT01000140.1"/>
</dbReference>
<dbReference type="Pfam" id="PF20109">
    <property type="entry name" value="Trans_reg_dom"/>
    <property type="match status" value="1"/>
</dbReference>
<feature type="domain" description="Transcriptional regulator-like" evidence="1">
    <location>
        <begin position="16"/>
        <end position="45"/>
    </location>
</feature>
<evidence type="ECO:0000259" key="1">
    <source>
        <dbReference type="Pfam" id="PF20109"/>
    </source>
</evidence>
<keyword evidence="3" id="KW-1185">Reference proteome</keyword>